<keyword evidence="3" id="KW-1185">Reference proteome</keyword>
<reference evidence="2" key="1">
    <citation type="submission" date="2022-01" db="EMBL/GenBank/DDBJ databases">
        <authorList>
            <person name="Jo J.-H."/>
            <person name="Im W.-T."/>
        </authorList>
    </citation>
    <scope>NUCLEOTIDE SEQUENCE</scope>
    <source>
        <strain evidence="2">XY25</strain>
    </source>
</reference>
<feature type="transmembrane region" description="Helical" evidence="1">
    <location>
        <begin position="61"/>
        <end position="78"/>
    </location>
</feature>
<proteinExistence type="predicted"/>
<evidence type="ECO:0000256" key="1">
    <source>
        <dbReference type="SAM" id="Phobius"/>
    </source>
</evidence>
<protein>
    <recommendedName>
        <fullName evidence="4">SMODS and SLOG-associating 2TM effector domain-containing protein</fullName>
    </recommendedName>
</protein>
<keyword evidence="1" id="KW-1133">Transmembrane helix</keyword>
<keyword evidence="1" id="KW-0472">Membrane</keyword>
<comment type="caution">
    <text evidence="2">The sequence shown here is derived from an EMBL/GenBank/DDBJ whole genome shotgun (WGS) entry which is preliminary data.</text>
</comment>
<feature type="transmembrane region" description="Helical" evidence="1">
    <location>
        <begin position="156"/>
        <end position="175"/>
    </location>
</feature>
<evidence type="ECO:0000313" key="2">
    <source>
        <dbReference type="EMBL" id="MCG2577911.1"/>
    </source>
</evidence>
<dbReference type="Proteomes" id="UP001165384">
    <property type="component" value="Unassembled WGS sequence"/>
</dbReference>
<sequence>MSGKTFVDANYRFIAAYQEVNSRIVQRQQALALFVTLTATLLAGLLALHPGASGNQLPVEWLVFGFPVTSLCLAFLNYKAERAITNLRSFLSALEKLDAAHERLPSYNTDPRWAHGVNKVRRFHDIAAAILASGANGIGIGVVLQLYPERLADKPFVLSLLIGGAVVSVLALLIIPRWSYRPNEVPSVQPGV</sequence>
<gene>
    <name evidence="2" type="ORF">LZ012_13020</name>
</gene>
<evidence type="ECO:0000313" key="3">
    <source>
        <dbReference type="Proteomes" id="UP001165384"/>
    </source>
</evidence>
<name>A0ABS9K444_9RHOO</name>
<feature type="transmembrane region" description="Helical" evidence="1">
    <location>
        <begin position="126"/>
        <end position="144"/>
    </location>
</feature>
<keyword evidence="1" id="KW-0812">Transmembrane</keyword>
<dbReference type="EMBL" id="JAKLTN010000002">
    <property type="protein sequence ID" value="MCG2577911.1"/>
    <property type="molecule type" value="Genomic_DNA"/>
</dbReference>
<feature type="transmembrane region" description="Helical" evidence="1">
    <location>
        <begin position="30"/>
        <end position="49"/>
    </location>
</feature>
<accession>A0ABS9K444</accession>
<organism evidence="2 3">
    <name type="scientific">Dechloromonas hankyongensis</name>
    <dbReference type="NCBI Taxonomy" id="2908002"/>
    <lineage>
        <taxon>Bacteria</taxon>
        <taxon>Pseudomonadati</taxon>
        <taxon>Pseudomonadota</taxon>
        <taxon>Betaproteobacteria</taxon>
        <taxon>Rhodocyclales</taxon>
        <taxon>Azonexaceae</taxon>
        <taxon>Dechloromonas</taxon>
    </lineage>
</organism>
<dbReference type="RefSeq" id="WP_275711240.1">
    <property type="nucleotide sequence ID" value="NZ_JAKLTN010000002.1"/>
</dbReference>
<evidence type="ECO:0008006" key="4">
    <source>
        <dbReference type="Google" id="ProtNLM"/>
    </source>
</evidence>